<sequence>MRHFSEYFFVFVMLFLVSVHYTDGQSLMVNDSISNTGMVYRVDAKDSPKGVNISPEELIQGQIPGLQITSNSGSPESDFTIINRGIGSLSTSTSPLVIVDGMFQYDNMISLNPEDIESIVMVKDASALQCFGDMAANGALIITTKKGSATFHIRYSGNVSVSEIAKKAGVLSASAFRTLLSQQYAGNKDVIGLMGNASTDWQNEIYQTAVGQDHHLSLSGTYKGLPYRVSLGQTNQEGILKTDNYRRTTTTLSLTPSLLDNTLKIHLNVNASFNNNTIANTNAIGSAIAFDPTQPVMNGSKYGGYFTWMSYGAPLMAATKNPVALLNQVHQTDKTTRIEGNLGADYALPFLPGLHIEGNYAYGYFRENYQETNDSDAAWYQTYAPTGTDHITQRNRQFNLQLGYSKSLEAIDGKLNVFFGYSHMSYRSTNDSYYTIYPASTSPNANFSQQIDESHFTSFTGGVDFTLKDTYSLSAHVQKHLDSQFPTHSKSDWMSSGSLAWNMKHESFLQHADWLSDLQLRLSYSNTWSLNPLNASALYDFVVSNSTSGGLVRPYNFDPNVNPETVLTYDAGVGFGMLNQRITGGVNVYQRTTNNIILYVPISGGYGSTTYLYANDGKLTNKGIELHLGIKPIVSKQMTWTLNYSFSYNQNRRTDAKYSSAGLLYGAIYGGTGNYILIIKNNFPVGSFDAYQQIYDANHKPIEGDYATNDNPMGFHIEHQIYPTILMGLSSNFTYKKWFLNCSLHANIGNYVYNNIDASGGNLSILYNSSGFLENASRNVLVTHFRTYQPYSDYYIQNASFVSMDNISAGYTFDKLLDTKLGATLYVAVQNAFVITGYKGQDPEQATGIEQASYPRARTFVVGLSVDL</sequence>
<dbReference type="SUPFAM" id="SSF56935">
    <property type="entry name" value="Porins"/>
    <property type="match status" value="1"/>
</dbReference>
<evidence type="ECO:0000259" key="10">
    <source>
        <dbReference type="Pfam" id="PF00593"/>
    </source>
</evidence>
<accession>A0A7W5DRC5</accession>
<keyword evidence="6 8" id="KW-0472">Membrane</keyword>
<dbReference type="InterPro" id="IPR037066">
    <property type="entry name" value="Plug_dom_sf"/>
</dbReference>
<keyword evidence="13" id="KW-1185">Reference proteome</keyword>
<organism evidence="12 13">
    <name type="scientific">Microbacter margulisiae</name>
    <dbReference type="NCBI Taxonomy" id="1350067"/>
    <lineage>
        <taxon>Bacteria</taxon>
        <taxon>Pseudomonadati</taxon>
        <taxon>Bacteroidota</taxon>
        <taxon>Bacteroidia</taxon>
        <taxon>Bacteroidales</taxon>
        <taxon>Porphyromonadaceae</taxon>
        <taxon>Microbacter</taxon>
    </lineage>
</organism>
<keyword evidence="4 8" id="KW-0812">Transmembrane</keyword>
<gene>
    <name evidence="12" type="ORF">FHX64_001779</name>
</gene>
<evidence type="ECO:0000259" key="11">
    <source>
        <dbReference type="Pfam" id="PF07715"/>
    </source>
</evidence>
<keyword evidence="3 8" id="KW-1134">Transmembrane beta strand</keyword>
<evidence type="ECO:0000256" key="8">
    <source>
        <dbReference type="PROSITE-ProRule" id="PRU01360"/>
    </source>
</evidence>
<dbReference type="InterPro" id="IPR039426">
    <property type="entry name" value="TonB-dep_rcpt-like"/>
</dbReference>
<name>A0A7W5DRC5_9PORP</name>
<evidence type="ECO:0000256" key="2">
    <source>
        <dbReference type="ARBA" id="ARBA00022448"/>
    </source>
</evidence>
<evidence type="ECO:0000256" key="5">
    <source>
        <dbReference type="ARBA" id="ARBA00023077"/>
    </source>
</evidence>
<evidence type="ECO:0000256" key="4">
    <source>
        <dbReference type="ARBA" id="ARBA00022692"/>
    </source>
</evidence>
<comment type="caution">
    <text evidence="12">The sequence shown here is derived from an EMBL/GenBank/DDBJ whole genome shotgun (WGS) entry which is preliminary data.</text>
</comment>
<dbReference type="NCBIfam" id="TIGR04056">
    <property type="entry name" value="OMP_RagA_SusC"/>
    <property type="match status" value="1"/>
</dbReference>
<keyword evidence="5 9" id="KW-0798">TonB box</keyword>
<dbReference type="Pfam" id="PF07715">
    <property type="entry name" value="Plug"/>
    <property type="match status" value="1"/>
</dbReference>
<evidence type="ECO:0000313" key="12">
    <source>
        <dbReference type="EMBL" id="MBB3187616.1"/>
    </source>
</evidence>
<dbReference type="EMBL" id="JACHYB010000001">
    <property type="protein sequence ID" value="MBB3187616.1"/>
    <property type="molecule type" value="Genomic_DNA"/>
</dbReference>
<dbReference type="InterPro" id="IPR000531">
    <property type="entry name" value="Beta-barrel_TonB"/>
</dbReference>
<dbReference type="RefSeq" id="WP_183413362.1">
    <property type="nucleotide sequence ID" value="NZ_JACHYB010000001.1"/>
</dbReference>
<evidence type="ECO:0000256" key="9">
    <source>
        <dbReference type="RuleBase" id="RU003357"/>
    </source>
</evidence>
<evidence type="ECO:0000313" key="13">
    <source>
        <dbReference type="Proteomes" id="UP000544222"/>
    </source>
</evidence>
<reference evidence="12 13" key="1">
    <citation type="submission" date="2020-08" db="EMBL/GenBank/DDBJ databases">
        <title>Genomic Encyclopedia of Type Strains, Phase IV (KMG-IV): sequencing the most valuable type-strain genomes for metagenomic binning, comparative biology and taxonomic classification.</title>
        <authorList>
            <person name="Goeker M."/>
        </authorList>
    </citation>
    <scope>NUCLEOTIDE SEQUENCE [LARGE SCALE GENOMIC DNA]</scope>
    <source>
        <strain evidence="12 13">DSM 27471</strain>
    </source>
</reference>
<evidence type="ECO:0000256" key="3">
    <source>
        <dbReference type="ARBA" id="ARBA00022452"/>
    </source>
</evidence>
<dbReference type="InterPro" id="IPR012910">
    <property type="entry name" value="Plug_dom"/>
</dbReference>
<dbReference type="Proteomes" id="UP000544222">
    <property type="component" value="Unassembled WGS sequence"/>
</dbReference>
<evidence type="ECO:0000256" key="7">
    <source>
        <dbReference type="ARBA" id="ARBA00023237"/>
    </source>
</evidence>
<keyword evidence="2 8" id="KW-0813">Transport</keyword>
<feature type="domain" description="TonB-dependent receptor plug" evidence="11">
    <location>
        <begin position="35"/>
        <end position="139"/>
    </location>
</feature>
<dbReference type="Pfam" id="PF00593">
    <property type="entry name" value="TonB_dep_Rec_b-barrel"/>
    <property type="match status" value="1"/>
</dbReference>
<dbReference type="AlphaFoldDB" id="A0A7W5DRC5"/>
<comment type="similarity">
    <text evidence="8 9">Belongs to the TonB-dependent receptor family.</text>
</comment>
<keyword evidence="12" id="KW-0675">Receptor</keyword>
<feature type="domain" description="TonB-dependent receptor-like beta-barrel" evidence="10">
    <location>
        <begin position="305"/>
        <end position="831"/>
    </location>
</feature>
<keyword evidence="7 8" id="KW-0998">Cell outer membrane</keyword>
<dbReference type="InterPro" id="IPR036942">
    <property type="entry name" value="Beta-barrel_TonB_sf"/>
</dbReference>
<dbReference type="InterPro" id="IPR023996">
    <property type="entry name" value="TonB-dep_OMP_SusC/RagA"/>
</dbReference>
<evidence type="ECO:0000256" key="6">
    <source>
        <dbReference type="ARBA" id="ARBA00023136"/>
    </source>
</evidence>
<evidence type="ECO:0000256" key="1">
    <source>
        <dbReference type="ARBA" id="ARBA00004571"/>
    </source>
</evidence>
<proteinExistence type="inferred from homology"/>
<dbReference type="Gene3D" id="2.40.170.20">
    <property type="entry name" value="TonB-dependent receptor, beta-barrel domain"/>
    <property type="match status" value="1"/>
</dbReference>
<dbReference type="Gene3D" id="2.170.130.10">
    <property type="entry name" value="TonB-dependent receptor, plug domain"/>
    <property type="match status" value="1"/>
</dbReference>
<protein>
    <submittedName>
        <fullName evidence="12">Iron complex outermembrane receptor protein</fullName>
    </submittedName>
</protein>
<dbReference type="PROSITE" id="PS52016">
    <property type="entry name" value="TONB_DEPENDENT_REC_3"/>
    <property type="match status" value="1"/>
</dbReference>
<comment type="subcellular location">
    <subcellularLocation>
        <location evidence="1 8">Cell outer membrane</location>
        <topology evidence="1 8">Multi-pass membrane protein</topology>
    </subcellularLocation>
</comment>
<dbReference type="GO" id="GO:0009279">
    <property type="term" value="C:cell outer membrane"/>
    <property type="evidence" value="ECO:0007669"/>
    <property type="project" value="UniProtKB-SubCell"/>
</dbReference>